<name>A0A397SI52_9GLOM</name>
<sequence>MKTVETSNDYLNANLFEHSADDTSVRPIPPDSPAYPSSLDTSAQDLSLPVDTQQSQMNNPRGASFESYHDNPSITSLHHPTTPLLYTSFEGPDIHEDEEDKCGLDDEDDGCRMDRTSARYASKLWIAIVISLSFFVIELTGGFIAGSLALLSDSFHLLSDVVSFAISLLSIYLARRPATKSLSYGYHRAEILGALLSVFLIWGLTGYLCYEAYDRIQNPIDVDGRTMCFVASIGVAVNIVLMLVLGHDHDHGNGGHSHGSDHGDSSVNVRAALLHVLGDFLSSLGVLISSIVIMLDDSKTWVDPLCTFFFSALVMATTFGILRSGIRVLMEATPSHIDVHSVRRDLKGIEGVKNIHELHIWDLTVGRTTLTCHLVLEQYDPDVSAEPLVPATILSQARRILKQKYNISHVTIQIDS</sequence>
<evidence type="ECO:0000256" key="4">
    <source>
        <dbReference type="ARBA" id="ARBA00022692"/>
    </source>
</evidence>
<keyword evidence="7" id="KW-0406">Ion transport</keyword>
<evidence type="ECO:0000256" key="5">
    <source>
        <dbReference type="ARBA" id="ARBA00022906"/>
    </source>
</evidence>
<keyword evidence="8 10" id="KW-0472">Membrane</keyword>
<organism evidence="13 14">
    <name type="scientific">Glomus cerebriforme</name>
    <dbReference type="NCBI Taxonomy" id="658196"/>
    <lineage>
        <taxon>Eukaryota</taxon>
        <taxon>Fungi</taxon>
        <taxon>Fungi incertae sedis</taxon>
        <taxon>Mucoromycota</taxon>
        <taxon>Glomeromycotina</taxon>
        <taxon>Glomeromycetes</taxon>
        <taxon>Glomerales</taxon>
        <taxon>Glomeraceae</taxon>
        <taxon>Glomus</taxon>
    </lineage>
</organism>
<dbReference type="PANTHER" id="PTHR11562">
    <property type="entry name" value="CATION EFFLUX PROTEIN/ ZINC TRANSPORTER"/>
    <property type="match status" value="1"/>
</dbReference>
<dbReference type="SUPFAM" id="SSF161111">
    <property type="entry name" value="Cation efflux protein transmembrane domain-like"/>
    <property type="match status" value="1"/>
</dbReference>
<keyword evidence="14" id="KW-1185">Reference proteome</keyword>
<dbReference type="Pfam" id="PF01545">
    <property type="entry name" value="Cation_efflux"/>
    <property type="match status" value="1"/>
</dbReference>
<keyword evidence="4 10" id="KW-0812">Transmembrane</keyword>
<dbReference type="InterPro" id="IPR027470">
    <property type="entry name" value="Cation_efflux_CTD"/>
</dbReference>
<dbReference type="InterPro" id="IPR058533">
    <property type="entry name" value="Cation_efflux_TM"/>
</dbReference>
<dbReference type="PANTHER" id="PTHR11562:SF17">
    <property type="entry name" value="RE54080P-RELATED"/>
    <property type="match status" value="1"/>
</dbReference>
<comment type="subcellular location">
    <subcellularLocation>
        <location evidence="1">Membrane</location>
        <topology evidence="1">Multi-pass membrane protein</topology>
    </subcellularLocation>
</comment>
<dbReference type="Gene3D" id="1.20.1510.10">
    <property type="entry name" value="Cation efflux protein transmembrane domain"/>
    <property type="match status" value="1"/>
</dbReference>
<feature type="domain" description="Cation efflux protein cytoplasmic" evidence="12">
    <location>
        <begin position="334"/>
        <end position="415"/>
    </location>
</feature>
<evidence type="ECO:0000256" key="1">
    <source>
        <dbReference type="ARBA" id="ARBA00004141"/>
    </source>
</evidence>
<comment type="similarity">
    <text evidence="2">Belongs to the cation diffusion facilitator (CDF) transporter (TC 2.A.4) family. SLC30A subfamily.</text>
</comment>
<dbReference type="GO" id="GO:0098771">
    <property type="term" value="P:inorganic ion homeostasis"/>
    <property type="evidence" value="ECO:0007669"/>
    <property type="project" value="UniProtKB-ARBA"/>
</dbReference>
<keyword evidence="5" id="KW-0862">Zinc</keyword>
<dbReference type="OrthoDB" id="9944568at2759"/>
<dbReference type="InterPro" id="IPR027469">
    <property type="entry name" value="Cation_efflux_TMD_sf"/>
</dbReference>
<dbReference type="NCBIfam" id="TIGR01297">
    <property type="entry name" value="CDF"/>
    <property type="match status" value="1"/>
</dbReference>
<protein>
    <submittedName>
        <fullName evidence="13">Cation efflux family-domain-containing protein</fullName>
    </submittedName>
</protein>
<evidence type="ECO:0000256" key="8">
    <source>
        <dbReference type="ARBA" id="ARBA00023136"/>
    </source>
</evidence>
<evidence type="ECO:0000256" key="3">
    <source>
        <dbReference type="ARBA" id="ARBA00022448"/>
    </source>
</evidence>
<dbReference type="InterPro" id="IPR036837">
    <property type="entry name" value="Cation_efflux_CTD_sf"/>
</dbReference>
<dbReference type="InterPro" id="IPR002524">
    <property type="entry name" value="Cation_efflux"/>
</dbReference>
<evidence type="ECO:0000256" key="9">
    <source>
        <dbReference type="SAM" id="MobiDB-lite"/>
    </source>
</evidence>
<proteinExistence type="inferred from homology"/>
<dbReference type="STRING" id="658196.A0A397SI52"/>
<keyword evidence="6 10" id="KW-1133">Transmembrane helix</keyword>
<accession>A0A397SI52</accession>
<evidence type="ECO:0000256" key="7">
    <source>
        <dbReference type="ARBA" id="ARBA00023065"/>
    </source>
</evidence>
<dbReference type="GO" id="GO:0030003">
    <property type="term" value="P:intracellular monoatomic cation homeostasis"/>
    <property type="evidence" value="ECO:0007669"/>
    <property type="project" value="UniProtKB-ARBA"/>
</dbReference>
<feature type="region of interest" description="Disordered" evidence="9">
    <location>
        <begin position="21"/>
        <end position="42"/>
    </location>
</feature>
<keyword evidence="3" id="KW-0813">Transport</keyword>
<feature type="domain" description="Cation efflux protein transmembrane" evidence="11">
    <location>
        <begin position="124"/>
        <end position="330"/>
    </location>
</feature>
<dbReference type="SUPFAM" id="SSF160240">
    <property type="entry name" value="Cation efflux protein cytoplasmic domain-like"/>
    <property type="match status" value="1"/>
</dbReference>
<dbReference type="Pfam" id="PF16916">
    <property type="entry name" value="ZT_dimer"/>
    <property type="match status" value="1"/>
</dbReference>
<evidence type="ECO:0000256" key="10">
    <source>
        <dbReference type="SAM" id="Phobius"/>
    </source>
</evidence>
<dbReference type="GO" id="GO:0005886">
    <property type="term" value="C:plasma membrane"/>
    <property type="evidence" value="ECO:0007669"/>
    <property type="project" value="TreeGrafter"/>
</dbReference>
<dbReference type="EMBL" id="QKYT01000435">
    <property type="protein sequence ID" value="RIA85282.1"/>
    <property type="molecule type" value="Genomic_DNA"/>
</dbReference>
<feature type="transmembrane region" description="Helical" evidence="10">
    <location>
        <begin position="124"/>
        <end position="149"/>
    </location>
</feature>
<keyword evidence="5" id="KW-0864">Zinc transport</keyword>
<evidence type="ECO:0000256" key="6">
    <source>
        <dbReference type="ARBA" id="ARBA00022989"/>
    </source>
</evidence>
<evidence type="ECO:0000313" key="13">
    <source>
        <dbReference type="EMBL" id="RIA85282.1"/>
    </source>
</evidence>
<feature type="region of interest" description="Disordered" evidence="9">
    <location>
        <begin position="53"/>
        <end position="72"/>
    </location>
</feature>
<dbReference type="GO" id="GO:0005385">
    <property type="term" value="F:zinc ion transmembrane transporter activity"/>
    <property type="evidence" value="ECO:0007669"/>
    <property type="project" value="TreeGrafter"/>
</dbReference>
<evidence type="ECO:0000313" key="14">
    <source>
        <dbReference type="Proteomes" id="UP000265703"/>
    </source>
</evidence>
<feature type="transmembrane region" description="Helical" evidence="10">
    <location>
        <begin position="186"/>
        <end position="204"/>
    </location>
</feature>
<feature type="transmembrane region" description="Helical" evidence="10">
    <location>
        <begin position="301"/>
        <end position="322"/>
    </location>
</feature>
<evidence type="ECO:0000259" key="12">
    <source>
        <dbReference type="Pfam" id="PF16916"/>
    </source>
</evidence>
<comment type="caution">
    <text evidence="13">The sequence shown here is derived from an EMBL/GenBank/DDBJ whole genome shotgun (WGS) entry which is preliminary data.</text>
</comment>
<dbReference type="AlphaFoldDB" id="A0A397SI52"/>
<feature type="transmembrane region" description="Helical" evidence="10">
    <location>
        <begin position="267"/>
        <end position="295"/>
    </location>
</feature>
<gene>
    <name evidence="13" type="ORF">C1645_782226</name>
</gene>
<evidence type="ECO:0000256" key="2">
    <source>
        <dbReference type="ARBA" id="ARBA00008873"/>
    </source>
</evidence>
<evidence type="ECO:0000259" key="11">
    <source>
        <dbReference type="Pfam" id="PF01545"/>
    </source>
</evidence>
<feature type="transmembrane region" description="Helical" evidence="10">
    <location>
        <begin position="224"/>
        <end position="246"/>
    </location>
</feature>
<reference evidence="13 14" key="1">
    <citation type="submission" date="2018-06" db="EMBL/GenBank/DDBJ databases">
        <title>Comparative genomics reveals the genomic features of Rhizophagus irregularis, R. cerebriforme, R. diaphanum and Gigaspora rosea, and their symbiotic lifestyle signature.</title>
        <authorList>
            <person name="Morin E."/>
            <person name="San Clemente H."/>
            <person name="Chen E.C.H."/>
            <person name="De La Providencia I."/>
            <person name="Hainaut M."/>
            <person name="Kuo A."/>
            <person name="Kohler A."/>
            <person name="Murat C."/>
            <person name="Tang N."/>
            <person name="Roy S."/>
            <person name="Loubradou J."/>
            <person name="Henrissat B."/>
            <person name="Grigoriev I.V."/>
            <person name="Corradi N."/>
            <person name="Roux C."/>
            <person name="Martin F.M."/>
        </authorList>
    </citation>
    <scope>NUCLEOTIDE SEQUENCE [LARGE SCALE GENOMIC DNA]</scope>
    <source>
        <strain evidence="13 14">DAOM 227022</strain>
    </source>
</reference>
<dbReference type="InterPro" id="IPR050681">
    <property type="entry name" value="CDF/SLC30A"/>
</dbReference>
<dbReference type="Proteomes" id="UP000265703">
    <property type="component" value="Unassembled WGS sequence"/>
</dbReference>